<sequence length="252" mass="29138">SRILPDVVVIGDRTGAVATLRYLNYLHPSVKSIGRTLHYSTMSDNDTSQLARDIKEMNGFPCPDVMTIWAPTRYYDAESLPKDIYMLNPRVKLIVALRDPIVRAKAEHEMELHCKGNGCANSNEDGRTFDERVDASDFNAIKRSLYDVHLMKWLTLFPRRAMHFVDTNLILVDPGFELHRVEKYLGLKPFIQRRMFTYNETRANMQICGSQMEAVYGHYQPPVDLETQRRLLNTFAPHVEKLRRIIGHGLSW</sequence>
<dbReference type="AlphaFoldDB" id="R7UYQ8"/>
<feature type="non-terminal residue" evidence="3">
    <location>
        <position position="1"/>
    </location>
</feature>
<dbReference type="InterPro" id="IPR037359">
    <property type="entry name" value="NST/OST"/>
</dbReference>
<dbReference type="SUPFAM" id="SSF52540">
    <property type="entry name" value="P-loop containing nucleoside triphosphate hydrolases"/>
    <property type="match status" value="1"/>
</dbReference>
<dbReference type="EnsemblMetazoa" id="CapteT46104">
    <property type="protein sequence ID" value="CapteP46104"/>
    <property type="gene ID" value="CapteG46104"/>
</dbReference>
<feature type="non-terminal residue" evidence="3">
    <location>
        <position position="252"/>
    </location>
</feature>
<organism evidence="3">
    <name type="scientific">Capitella teleta</name>
    <name type="common">Polychaete worm</name>
    <dbReference type="NCBI Taxonomy" id="283909"/>
    <lineage>
        <taxon>Eukaryota</taxon>
        <taxon>Metazoa</taxon>
        <taxon>Spiralia</taxon>
        <taxon>Lophotrochozoa</taxon>
        <taxon>Annelida</taxon>
        <taxon>Polychaeta</taxon>
        <taxon>Sedentaria</taxon>
        <taxon>Scolecida</taxon>
        <taxon>Capitellidae</taxon>
        <taxon>Capitella</taxon>
    </lineage>
</organism>
<evidence type="ECO:0008006" key="6">
    <source>
        <dbReference type="Google" id="ProtNLM"/>
    </source>
</evidence>
<evidence type="ECO:0000256" key="1">
    <source>
        <dbReference type="ARBA" id="ARBA00022679"/>
    </source>
</evidence>
<reference evidence="3 5" key="2">
    <citation type="journal article" date="2013" name="Nature">
        <title>Insights into bilaterian evolution from three spiralian genomes.</title>
        <authorList>
            <person name="Simakov O."/>
            <person name="Marletaz F."/>
            <person name="Cho S.J."/>
            <person name="Edsinger-Gonzales E."/>
            <person name="Havlak P."/>
            <person name="Hellsten U."/>
            <person name="Kuo D.H."/>
            <person name="Larsson T."/>
            <person name="Lv J."/>
            <person name="Arendt D."/>
            <person name="Savage R."/>
            <person name="Osoegawa K."/>
            <person name="de Jong P."/>
            <person name="Grimwood J."/>
            <person name="Chapman J.A."/>
            <person name="Shapiro H."/>
            <person name="Aerts A."/>
            <person name="Otillar R.P."/>
            <person name="Terry A.Y."/>
            <person name="Boore J.L."/>
            <person name="Grigoriev I.V."/>
            <person name="Lindberg D.R."/>
            <person name="Seaver E.C."/>
            <person name="Weisblat D.A."/>
            <person name="Putnam N.H."/>
            <person name="Rokhsar D.S."/>
        </authorList>
    </citation>
    <scope>NUCLEOTIDE SEQUENCE</scope>
    <source>
        <strain evidence="3 5">I ESC-2004</strain>
    </source>
</reference>
<reference evidence="5" key="1">
    <citation type="submission" date="2012-12" db="EMBL/GenBank/DDBJ databases">
        <authorList>
            <person name="Hellsten U."/>
            <person name="Grimwood J."/>
            <person name="Chapman J.A."/>
            <person name="Shapiro H."/>
            <person name="Aerts A."/>
            <person name="Otillar R.P."/>
            <person name="Terry A.Y."/>
            <person name="Boore J.L."/>
            <person name="Simakov O."/>
            <person name="Marletaz F."/>
            <person name="Cho S.-J."/>
            <person name="Edsinger-Gonzales E."/>
            <person name="Havlak P."/>
            <person name="Kuo D.-H."/>
            <person name="Larsson T."/>
            <person name="Lv J."/>
            <person name="Arendt D."/>
            <person name="Savage R."/>
            <person name="Osoegawa K."/>
            <person name="de Jong P."/>
            <person name="Lindberg D.R."/>
            <person name="Seaver E.C."/>
            <person name="Weisblat D.A."/>
            <person name="Putnam N.H."/>
            <person name="Grigoriev I.V."/>
            <person name="Rokhsar D.S."/>
        </authorList>
    </citation>
    <scope>NUCLEOTIDE SEQUENCE</scope>
    <source>
        <strain evidence="5">I ESC-2004</strain>
    </source>
</reference>
<dbReference type="PANTHER" id="PTHR10605:SF72">
    <property type="entry name" value="HEPARAN SULFATE 3-O SULFOTRANSFERASE-B, ISOFORM A"/>
    <property type="match status" value="1"/>
</dbReference>
<dbReference type="EMBL" id="AMQN01006542">
    <property type="status" value="NOT_ANNOTATED_CDS"/>
    <property type="molecule type" value="Genomic_DNA"/>
</dbReference>
<protein>
    <recommendedName>
        <fullName evidence="6">Sulfotransferase domain-containing protein</fullName>
    </recommendedName>
</protein>
<feature type="binding site" evidence="2">
    <location>
        <position position="98"/>
    </location>
    <ligand>
        <name>3'-phosphoadenylyl sulfate</name>
        <dbReference type="ChEBI" id="CHEBI:58339"/>
    </ligand>
</feature>
<evidence type="ECO:0000256" key="2">
    <source>
        <dbReference type="PIRSR" id="PIRSR637359-2"/>
    </source>
</evidence>
<evidence type="ECO:0000313" key="4">
    <source>
        <dbReference type="EnsemblMetazoa" id="CapteP46104"/>
    </source>
</evidence>
<keyword evidence="1" id="KW-0808">Transferase</keyword>
<gene>
    <name evidence="3" type="ORF">CAPTEDRAFT_46104</name>
</gene>
<dbReference type="Gene3D" id="3.40.50.300">
    <property type="entry name" value="P-loop containing nucleotide triphosphate hydrolases"/>
    <property type="match status" value="1"/>
</dbReference>
<dbReference type="HOGENOM" id="CLU_017703_0_0_1"/>
<proteinExistence type="predicted"/>
<name>R7UYQ8_CAPTE</name>
<evidence type="ECO:0000313" key="5">
    <source>
        <dbReference type="Proteomes" id="UP000014760"/>
    </source>
</evidence>
<accession>R7UYQ8</accession>
<evidence type="ECO:0000313" key="3">
    <source>
        <dbReference type="EMBL" id="ELU09057.1"/>
    </source>
</evidence>
<dbReference type="OrthoDB" id="411451at2759"/>
<dbReference type="PANTHER" id="PTHR10605">
    <property type="entry name" value="HEPARAN SULFATE SULFOTRANSFERASE"/>
    <property type="match status" value="1"/>
</dbReference>
<dbReference type="EMBL" id="KB298595">
    <property type="protein sequence ID" value="ELU09057.1"/>
    <property type="molecule type" value="Genomic_DNA"/>
</dbReference>
<keyword evidence="5" id="KW-1185">Reference proteome</keyword>
<dbReference type="GO" id="GO:0008467">
    <property type="term" value="F:[heparan sulfate]-glucosamine 3-sulfotransferase activity"/>
    <property type="evidence" value="ECO:0007669"/>
    <property type="project" value="TreeGrafter"/>
</dbReference>
<dbReference type="InterPro" id="IPR027417">
    <property type="entry name" value="P-loop_NTPase"/>
</dbReference>
<dbReference type="Proteomes" id="UP000014760">
    <property type="component" value="Unassembled WGS sequence"/>
</dbReference>
<reference evidence="4" key="3">
    <citation type="submission" date="2015-06" db="UniProtKB">
        <authorList>
            <consortium name="EnsemblMetazoa"/>
        </authorList>
    </citation>
    <scope>IDENTIFICATION</scope>
</reference>
<dbReference type="STRING" id="283909.R7UYQ8"/>